<dbReference type="EMBL" id="BAAAQN010000048">
    <property type="protein sequence ID" value="GAA2050048.1"/>
    <property type="molecule type" value="Genomic_DNA"/>
</dbReference>
<keyword evidence="9" id="KW-1185">Reference proteome</keyword>
<name>A0ABP5GPI5_9ACTN</name>
<dbReference type="InterPro" id="IPR011051">
    <property type="entry name" value="RmlC_Cupin_sf"/>
</dbReference>
<comment type="similarity">
    <text evidence="2">Belongs to the ectoine synthase family.</text>
</comment>
<evidence type="ECO:0000256" key="3">
    <source>
        <dbReference type="ARBA" id="ARBA00013192"/>
    </source>
</evidence>
<protein>
    <recommendedName>
        <fullName evidence="4">L-ectoine synthase</fullName>
        <ecNumber evidence="3">4.2.1.108</ecNumber>
    </recommendedName>
    <alternativeName>
        <fullName evidence="6">N-acetyldiaminobutyrate dehydratase</fullName>
    </alternativeName>
</protein>
<dbReference type="NCBIfam" id="NF009806">
    <property type="entry name" value="PRK13290.1"/>
    <property type="match status" value="1"/>
</dbReference>
<evidence type="ECO:0000256" key="4">
    <source>
        <dbReference type="ARBA" id="ARBA00019707"/>
    </source>
</evidence>
<dbReference type="PANTHER" id="PTHR39289:SF1">
    <property type="entry name" value="L-ECTOINE SYNTHASE"/>
    <property type="match status" value="1"/>
</dbReference>
<evidence type="ECO:0000313" key="9">
    <source>
        <dbReference type="Proteomes" id="UP001500751"/>
    </source>
</evidence>
<dbReference type="Gene3D" id="2.60.120.10">
    <property type="entry name" value="Jelly Rolls"/>
    <property type="match status" value="1"/>
</dbReference>
<evidence type="ECO:0000256" key="7">
    <source>
        <dbReference type="ARBA" id="ARBA00048714"/>
    </source>
</evidence>
<gene>
    <name evidence="8" type="ORF">GCM10009839_65330</name>
</gene>
<comment type="caution">
    <text evidence="8">The sequence shown here is derived from an EMBL/GenBank/DDBJ whole genome shotgun (WGS) entry which is preliminary data.</text>
</comment>
<accession>A0ABP5GPI5</accession>
<sequence length="125" mass="13724">MIIREKGSVDSVDWGNGHSHRLLIEADGVGFALAHTVVRAGSESRLQYRNHIEACYCISGEGEVVSADGAVRYKLVPGVLYALDRHDAHILRAAEHGDMELISVFNPPIRGDEQHRLSPDGFSAY</sequence>
<comment type="pathway">
    <text evidence="1">Amine and polyamine biosynthesis; ectoine biosynthesis; L-ectoine from L-aspartate 4-semialdehyde: step 3/3.</text>
</comment>
<dbReference type="InterPro" id="IPR010462">
    <property type="entry name" value="Ectoine_synth"/>
</dbReference>
<organism evidence="8 9">
    <name type="scientific">Catenulispora yoronensis</name>
    <dbReference type="NCBI Taxonomy" id="450799"/>
    <lineage>
        <taxon>Bacteria</taxon>
        <taxon>Bacillati</taxon>
        <taxon>Actinomycetota</taxon>
        <taxon>Actinomycetes</taxon>
        <taxon>Catenulisporales</taxon>
        <taxon>Catenulisporaceae</taxon>
        <taxon>Catenulispora</taxon>
    </lineage>
</organism>
<dbReference type="SUPFAM" id="SSF51182">
    <property type="entry name" value="RmlC-like cupins"/>
    <property type="match status" value="1"/>
</dbReference>
<proteinExistence type="inferred from homology"/>
<evidence type="ECO:0000256" key="2">
    <source>
        <dbReference type="ARBA" id="ARBA00009637"/>
    </source>
</evidence>
<dbReference type="EC" id="4.2.1.108" evidence="3"/>
<dbReference type="Pfam" id="PF06339">
    <property type="entry name" value="Ectoine_synth"/>
    <property type="match status" value="1"/>
</dbReference>
<dbReference type="RefSeq" id="WP_344669546.1">
    <property type="nucleotide sequence ID" value="NZ_BAAAQN010000048.1"/>
</dbReference>
<dbReference type="CDD" id="cd06978">
    <property type="entry name" value="cupin_EctC"/>
    <property type="match status" value="1"/>
</dbReference>
<reference evidence="9" key="1">
    <citation type="journal article" date="2019" name="Int. J. Syst. Evol. Microbiol.">
        <title>The Global Catalogue of Microorganisms (GCM) 10K type strain sequencing project: providing services to taxonomists for standard genome sequencing and annotation.</title>
        <authorList>
            <consortium name="The Broad Institute Genomics Platform"/>
            <consortium name="The Broad Institute Genome Sequencing Center for Infectious Disease"/>
            <person name="Wu L."/>
            <person name="Ma J."/>
        </authorList>
    </citation>
    <scope>NUCLEOTIDE SEQUENCE [LARGE SCALE GENOMIC DNA]</scope>
    <source>
        <strain evidence="9">JCM 16014</strain>
    </source>
</reference>
<dbReference type="InterPro" id="IPR014710">
    <property type="entry name" value="RmlC-like_jellyroll"/>
</dbReference>
<evidence type="ECO:0000256" key="1">
    <source>
        <dbReference type="ARBA" id="ARBA00005181"/>
    </source>
</evidence>
<evidence type="ECO:0000256" key="6">
    <source>
        <dbReference type="ARBA" id="ARBA00033271"/>
    </source>
</evidence>
<comment type="catalytic activity">
    <reaction evidence="7">
        <text>(2S)-4-acetamido-2-aminobutanoate = L-ectoine + H2O</text>
        <dbReference type="Rhea" id="RHEA:17281"/>
        <dbReference type="ChEBI" id="CHEBI:15377"/>
        <dbReference type="ChEBI" id="CHEBI:58515"/>
        <dbReference type="ChEBI" id="CHEBI:58929"/>
        <dbReference type="EC" id="4.2.1.108"/>
    </reaction>
</comment>
<dbReference type="Proteomes" id="UP001500751">
    <property type="component" value="Unassembled WGS sequence"/>
</dbReference>
<keyword evidence="5" id="KW-0456">Lyase</keyword>
<dbReference type="PANTHER" id="PTHR39289">
    <property type="match status" value="1"/>
</dbReference>
<evidence type="ECO:0000256" key="5">
    <source>
        <dbReference type="ARBA" id="ARBA00023239"/>
    </source>
</evidence>
<evidence type="ECO:0000313" key="8">
    <source>
        <dbReference type="EMBL" id="GAA2050048.1"/>
    </source>
</evidence>